<dbReference type="InterPro" id="IPR011049">
    <property type="entry name" value="Serralysin-like_metalloprot_C"/>
</dbReference>
<dbReference type="Pfam" id="PF17963">
    <property type="entry name" value="Big_9"/>
    <property type="match status" value="1"/>
</dbReference>
<dbReference type="Proteomes" id="UP000263753">
    <property type="component" value="Chromosome"/>
</dbReference>
<dbReference type="InterPro" id="IPR010221">
    <property type="entry name" value="VCBS_dom"/>
</dbReference>
<dbReference type="NCBIfam" id="TIGR03661">
    <property type="entry name" value="T1SS_VCA0849"/>
    <property type="match status" value="1"/>
</dbReference>
<dbReference type="KEGG" id="achi:CDG60_05020"/>
<name>A0A3B7LVK2_9GAMM</name>
<evidence type="ECO:0000313" key="2">
    <source>
        <dbReference type="Proteomes" id="UP000263753"/>
    </source>
</evidence>
<sequence>MFKQVGPPLNVTITLKDSTGTIIQTNAQIKALDSDDYEIKFTGLQAGNYTIEAKSTAFLGNIYNFKGTAEKTFFNEFESQGVPAEVKGSLISNDLGAGTIASYSVAGQTVSALGVAKTITVQGLYGTLTVNEKGEYTYKPSGKAYGVETFEYTIKSEAGSGDTAKLTIDVGMNLTASANNDSVSSSGAADTFTMGSGSDTVIFKLLNAADATGGNGTDTWTDFKKGHVPSVPDADKIDLHALLDDGKVNAGNLSDYVKVTFDQASGNTTVAIDRDGKATDYESTDLLVLKNTNATLQELLNNQQLLF</sequence>
<proteinExistence type="predicted"/>
<organism evidence="1 2">
    <name type="scientific">Acinetobacter chinensis</name>
    <dbReference type="NCBI Taxonomy" id="2004650"/>
    <lineage>
        <taxon>Bacteria</taxon>
        <taxon>Pseudomonadati</taxon>
        <taxon>Pseudomonadota</taxon>
        <taxon>Gammaproteobacteria</taxon>
        <taxon>Moraxellales</taxon>
        <taxon>Moraxellaceae</taxon>
        <taxon>Acinetobacter</taxon>
    </lineage>
</organism>
<dbReference type="Gene3D" id="2.60.40.3440">
    <property type="match status" value="1"/>
</dbReference>
<accession>A0A3B7LVK2</accession>
<dbReference type="InterPro" id="IPR019960">
    <property type="entry name" value="T1SS_VCA0849"/>
</dbReference>
<dbReference type="SUPFAM" id="SSF51120">
    <property type="entry name" value="beta-Roll"/>
    <property type="match status" value="1"/>
</dbReference>
<evidence type="ECO:0000313" key="1">
    <source>
        <dbReference type="EMBL" id="AXY55994.1"/>
    </source>
</evidence>
<gene>
    <name evidence="1" type="ORF">CDG60_05020</name>
</gene>
<protein>
    <submittedName>
        <fullName evidence="1">Type I secretion C-terminal target domain-containing protein</fullName>
    </submittedName>
</protein>
<reference evidence="2" key="1">
    <citation type="submission" date="2018-09" db="EMBL/GenBank/DDBJ databases">
        <title>The complete genome of Acinetobacter sp. strain WCHAc010005.</title>
        <authorList>
            <person name="Hu Y."/>
            <person name="Long H."/>
            <person name="Feng Y."/>
            <person name="Zong Z."/>
        </authorList>
    </citation>
    <scope>NUCLEOTIDE SEQUENCE [LARGE SCALE GENOMIC DNA]</scope>
    <source>
        <strain evidence="2">WCHAc010005</strain>
    </source>
</reference>
<dbReference type="AlphaFoldDB" id="A0A3B7LVK2"/>
<dbReference type="EMBL" id="CP032134">
    <property type="protein sequence ID" value="AXY55994.1"/>
    <property type="molecule type" value="Genomic_DNA"/>
</dbReference>
<dbReference type="NCBIfam" id="TIGR01965">
    <property type="entry name" value="VCBS_repeat"/>
    <property type="match status" value="1"/>
</dbReference>